<keyword evidence="1" id="KW-0472">Membrane</keyword>
<evidence type="ECO:0000313" key="2">
    <source>
        <dbReference type="EMBL" id="MBW8482394.1"/>
    </source>
</evidence>
<name>A0ABS7FRN9_9ACTN</name>
<evidence type="ECO:0000256" key="1">
    <source>
        <dbReference type="SAM" id="Phobius"/>
    </source>
</evidence>
<keyword evidence="1" id="KW-0812">Transmembrane</keyword>
<organism evidence="2 3">
    <name type="scientific">Actinomadura parmotrematis</name>
    <dbReference type="NCBI Taxonomy" id="2864039"/>
    <lineage>
        <taxon>Bacteria</taxon>
        <taxon>Bacillati</taxon>
        <taxon>Actinomycetota</taxon>
        <taxon>Actinomycetes</taxon>
        <taxon>Streptosporangiales</taxon>
        <taxon>Thermomonosporaceae</taxon>
        <taxon>Actinomadura</taxon>
    </lineage>
</organism>
<sequence length="137" mass="14226">MDLAALVTWVLTASAGLYLLVVWIVNGGGLRGQATKVTRFPVAVLVGHPSAAVVGLAVWIGYLWSGAAALAWTAFGALLVTIVQGVLLFTRWLVGRGGRHARGIEQPFPAVAVIAHGVVAATTLVLVLVTAILATRH</sequence>
<keyword evidence="1" id="KW-1133">Transmembrane helix</keyword>
<keyword evidence="3" id="KW-1185">Reference proteome</keyword>
<evidence type="ECO:0000313" key="3">
    <source>
        <dbReference type="Proteomes" id="UP000774570"/>
    </source>
</evidence>
<feature type="transmembrane region" description="Helical" evidence="1">
    <location>
        <begin position="110"/>
        <end position="134"/>
    </location>
</feature>
<evidence type="ECO:0008006" key="4">
    <source>
        <dbReference type="Google" id="ProtNLM"/>
    </source>
</evidence>
<feature type="transmembrane region" description="Helical" evidence="1">
    <location>
        <begin position="6"/>
        <end position="30"/>
    </location>
</feature>
<dbReference type="RefSeq" id="WP_220164890.1">
    <property type="nucleotide sequence ID" value="NZ_JAIBOA010000004.1"/>
</dbReference>
<comment type="caution">
    <text evidence="2">The sequence shown here is derived from an EMBL/GenBank/DDBJ whole genome shotgun (WGS) entry which is preliminary data.</text>
</comment>
<protein>
    <recommendedName>
        <fullName evidence="4">Integral membrane protein</fullName>
    </recommendedName>
</protein>
<feature type="transmembrane region" description="Helical" evidence="1">
    <location>
        <begin position="70"/>
        <end position="89"/>
    </location>
</feature>
<feature type="transmembrane region" description="Helical" evidence="1">
    <location>
        <begin position="42"/>
        <end position="64"/>
    </location>
</feature>
<dbReference type="EMBL" id="JAIBOA010000004">
    <property type="protein sequence ID" value="MBW8482394.1"/>
    <property type="molecule type" value="Genomic_DNA"/>
</dbReference>
<proteinExistence type="predicted"/>
<reference evidence="2 3" key="1">
    <citation type="submission" date="2021-07" db="EMBL/GenBank/DDBJ databases">
        <title>Actinomadura sp. PM05-2 isolated from lichen.</title>
        <authorList>
            <person name="Somphong A."/>
            <person name="Phongsopitanun W."/>
            <person name="Tanasupawat S."/>
            <person name="Peongsungnone V."/>
        </authorList>
    </citation>
    <scope>NUCLEOTIDE SEQUENCE [LARGE SCALE GENOMIC DNA]</scope>
    <source>
        <strain evidence="2 3">PM05-2</strain>
    </source>
</reference>
<gene>
    <name evidence="2" type="ORF">K1Y72_08475</name>
</gene>
<dbReference type="Proteomes" id="UP000774570">
    <property type="component" value="Unassembled WGS sequence"/>
</dbReference>
<accession>A0ABS7FRN9</accession>